<dbReference type="InterPro" id="IPR016444">
    <property type="entry name" value="Synaptobrevin/VAMP"/>
</dbReference>
<sequence length="818" mass="91680">MNKIKEKSGKFPFGKKKKNKDKEAKATEEEKAPLKGSTPEEDVNQAPNNHIQSSVVTISKESQGWINERPVDVGDVVVAHQNRVAFTKTSGANPFLPNHQTESQPTRGNGQPPQITIPTEPKGPSRVHSFSAKAPEQPSSQKEESVTYENENSGRSKKKKGQSFFGSLTGKSSKKARKSLNEAFEIEKTKATQDDTKERQPTNDQESSSSEEMNDHWDDDPRNPFSASFVVEEDHPAQSPISEKAQQNKIADFPPLLEKDRTKLPEKDETTKGSEMESKKKKKRKLKVPSFRSSKKAGTHSSPPVSPTKSASEPTHLKDTASTETEPAAIVTLRLLPQPPEKPPRLHSYSFESPDKLVSEDNTGQFLSREERNKSKQFSSMRVSNKNPRSTLLQTPAKDKVENNKENESDTCDDEELPPNISKKSRQGLKIFASLRKNKPPKVPGLEKVAEQDAEETKGDDDSEIPNPLASGYQQSVVHSVRSSAPPNFAAPVIGSQSIAQGEFSKQRSQTLPPSRTFNLPPARNNEIDQRARTESAASETLPRIEETRETSSEPKKIRTIRSRIKKTLSLKKSSHEADEIRQAYSMEETQEDTIEEENYPPQEIIREEASLAMEYSVQETEVDLEIRKRELESVFKDMESEEEEEEKPKAKNPKQFLKDLTKKKKKKKSDSEEQEAFPLMERSLPEDDNAKKDKNAAEKIVMVKGQLGELKEIAHDNIKKMEEREDNLEDLNERAEKLDEAAGLFHKVAVEVRTEVETCCSKRTKQIILGVVIAVLALIVIILIAVLSNKSETTEVRTIHIIHVINGTAPYITPSPG</sequence>
<name>A0A8W8MY86_MAGGI</name>
<feature type="compositionally biased region" description="Polar residues" evidence="3">
    <location>
        <begin position="87"/>
        <end position="117"/>
    </location>
</feature>
<keyword evidence="1 2" id="KW-0175">Coiled coil</keyword>
<feature type="compositionally biased region" description="Basic and acidic residues" evidence="3">
    <location>
        <begin position="543"/>
        <end position="557"/>
    </location>
</feature>
<keyword evidence="4" id="KW-0472">Membrane</keyword>
<evidence type="ECO:0000256" key="4">
    <source>
        <dbReference type="SAM" id="Phobius"/>
    </source>
</evidence>
<feature type="domain" description="V-SNARE coiled-coil homology" evidence="5">
    <location>
        <begin position="700"/>
        <end position="760"/>
    </location>
</feature>
<dbReference type="CDD" id="cd15843">
    <property type="entry name" value="R-SNARE"/>
    <property type="match status" value="1"/>
</dbReference>
<dbReference type="PANTHER" id="PTHR45701">
    <property type="entry name" value="SYNAPTOBREVIN FAMILY MEMBER"/>
    <property type="match status" value="1"/>
</dbReference>
<dbReference type="PROSITE" id="PS50892">
    <property type="entry name" value="V_SNARE"/>
    <property type="match status" value="1"/>
</dbReference>
<organism evidence="6 7">
    <name type="scientific">Magallana gigas</name>
    <name type="common">Pacific oyster</name>
    <name type="synonym">Crassostrea gigas</name>
    <dbReference type="NCBI Taxonomy" id="29159"/>
    <lineage>
        <taxon>Eukaryota</taxon>
        <taxon>Metazoa</taxon>
        <taxon>Spiralia</taxon>
        <taxon>Lophotrochozoa</taxon>
        <taxon>Mollusca</taxon>
        <taxon>Bivalvia</taxon>
        <taxon>Autobranchia</taxon>
        <taxon>Pteriomorphia</taxon>
        <taxon>Ostreida</taxon>
        <taxon>Ostreoidea</taxon>
        <taxon>Ostreidae</taxon>
        <taxon>Magallana</taxon>
    </lineage>
</organism>
<dbReference type="GO" id="GO:0016020">
    <property type="term" value="C:membrane"/>
    <property type="evidence" value="ECO:0007669"/>
    <property type="project" value="InterPro"/>
</dbReference>
<keyword evidence="4" id="KW-0812">Transmembrane</keyword>
<feature type="compositionally biased region" description="Basic and acidic residues" evidence="3">
    <location>
        <begin position="257"/>
        <end position="278"/>
    </location>
</feature>
<dbReference type="Proteomes" id="UP000005408">
    <property type="component" value="Unassembled WGS sequence"/>
</dbReference>
<dbReference type="OrthoDB" id="6161947at2759"/>
<feature type="compositionally biased region" description="Polar residues" evidence="3">
    <location>
        <begin position="376"/>
        <end position="394"/>
    </location>
</feature>
<feature type="compositionally biased region" description="Polar residues" evidence="3">
    <location>
        <begin position="472"/>
        <end position="481"/>
    </location>
</feature>
<keyword evidence="7" id="KW-1185">Reference proteome</keyword>
<accession>A0A8W8MY86</accession>
<keyword evidence="4" id="KW-1133">Transmembrane helix</keyword>
<dbReference type="Gene3D" id="1.20.5.110">
    <property type="match status" value="1"/>
</dbReference>
<dbReference type="GO" id="GO:0016192">
    <property type="term" value="P:vesicle-mediated transport"/>
    <property type="evidence" value="ECO:0007669"/>
    <property type="project" value="InterPro"/>
</dbReference>
<evidence type="ECO:0000256" key="3">
    <source>
        <dbReference type="SAM" id="MobiDB-lite"/>
    </source>
</evidence>
<feature type="compositionally biased region" description="Polar residues" evidence="3">
    <location>
        <begin position="299"/>
        <end position="313"/>
    </location>
</feature>
<reference evidence="6" key="1">
    <citation type="submission" date="2022-08" db="UniProtKB">
        <authorList>
            <consortium name="EnsemblMetazoa"/>
        </authorList>
    </citation>
    <scope>IDENTIFICATION</scope>
    <source>
        <strain evidence="6">05x7-T-G4-1.051#20</strain>
    </source>
</reference>
<dbReference type="PRINTS" id="PR00219">
    <property type="entry name" value="SYNAPTOBREVN"/>
</dbReference>
<feature type="compositionally biased region" description="Basic and acidic residues" evidence="3">
    <location>
        <begin position="397"/>
        <end position="408"/>
    </location>
</feature>
<feature type="compositionally biased region" description="Polar residues" evidence="3">
    <location>
        <begin position="239"/>
        <end position="249"/>
    </location>
</feature>
<evidence type="ECO:0000256" key="1">
    <source>
        <dbReference type="PROSITE-ProRule" id="PRU00290"/>
    </source>
</evidence>
<evidence type="ECO:0000313" key="7">
    <source>
        <dbReference type="Proteomes" id="UP000005408"/>
    </source>
</evidence>
<dbReference type="InterPro" id="IPR042855">
    <property type="entry name" value="V_SNARE_CC"/>
</dbReference>
<dbReference type="InterPro" id="IPR001388">
    <property type="entry name" value="Synaptobrevin-like"/>
</dbReference>
<feature type="compositionally biased region" description="Polar residues" evidence="3">
    <location>
        <begin position="507"/>
        <end position="518"/>
    </location>
</feature>
<evidence type="ECO:0000259" key="5">
    <source>
        <dbReference type="PROSITE" id="PS50892"/>
    </source>
</evidence>
<feature type="region of interest" description="Disordered" evidence="3">
    <location>
        <begin position="1"/>
        <end position="56"/>
    </location>
</feature>
<feature type="compositionally biased region" description="Basic and acidic residues" evidence="3">
    <location>
        <begin position="448"/>
        <end position="457"/>
    </location>
</feature>
<proteinExistence type="predicted"/>
<feature type="compositionally biased region" description="Polar residues" evidence="3">
    <location>
        <begin position="45"/>
        <end position="56"/>
    </location>
</feature>
<feature type="compositionally biased region" description="Basic and acidic residues" evidence="3">
    <location>
        <begin position="185"/>
        <end position="201"/>
    </location>
</feature>
<feature type="transmembrane region" description="Helical" evidence="4">
    <location>
        <begin position="768"/>
        <end position="788"/>
    </location>
</feature>
<feature type="coiled-coil region" evidence="2">
    <location>
        <begin position="712"/>
        <end position="742"/>
    </location>
</feature>
<feature type="compositionally biased region" description="Acidic residues" evidence="3">
    <location>
        <begin position="589"/>
        <end position="599"/>
    </location>
</feature>
<evidence type="ECO:0000313" key="6">
    <source>
        <dbReference type="EnsemblMetazoa" id="G386.1:cds"/>
    </source>
</evidence>
<evidence type="ECO:0000256" key="2">
    <source>
        <dbReference type="SAM" id="Coils"/>
    </source>
</evidence>
<protein>
    <recommendedName>
        <fullName evidence="5">V-SNARE coiled-coil homology domain-containing protein</fullName>
    </recommendedName>
</protein>
<feature type="region of interest" description="Disordered" evidence="3">
    <location>
        <begin position="639"/>
        <end position="692"/>
    </location>
</feature>
<dbReference type="EnsemblMetazoa" id="G386.1">
    <property type="protein sequence ID" value="G386.1:cds"/>
    <property type="gene ID" value="G386"/>
</dbReference>
<feature type="region of interest" description="Disordered" evidence="3">
    <location>
        <begin position="500"/>
        <end position="557"/>
    </location>
</feature>
<feature type="compositionally biased region" description="Basic residues" evidence="3">
    <location>
        <begin position="279"/>
        <end position="298"/>
    </location>
</feature>
<dbReference type="SUPFAM" id="SSF58038">
    <property type="entry name" value="SNARE fusion complex"/>
    <property type="match status" value="1"/>
</dbReference>
<feature type="compositionally biased region" description="Basic and acidic residues" evidence="3">
    <location>
        <begin position="213"/>
        <end position="222"/>
    </location>
</feature>
<dbReference type="Pfam" id="PF00957">
    <property type="entry name" value="Synaptobrevin"/>
    <property type="match status" value="1"/>
</dbReference>
<feature type="compositionally biased region" description="Polar residues" evidence="3">
    <location>
        <begin position="202"/>
        <end position="211"/>
    </location>
</feature>
<feature type="region of interest" description="Disordered" evidence="3">
    <location>
        <begin position="569"/>
        <end position="603"/>
    </location>
</feature>
<feature type="compositionally biased region" description="Basic and acidic residues" evidence="3">
    <location>
        <begin position="20"/>
        <end position="33"/>
    </location>
</feature>
<dbReference type="AlphaFoldDB" id="A0A8W8MY86"/>
<feature type="region of interest" description="Disordered" evidence="3">
    <location>
        <begin position="87"/>
        <end position="481"/>
    </location>
</feature>